<feature type="chain" id="PRO_5016938739" description="S-layer family protein" evidence="1">
    <location>
        <begin position="31"/>
        <end position="1671"/>
    </location>
</feature>
<keyword evidence="3" id="KW-1185">Reference proteome</keyword>
<evidence type="ECO:0000313" key="3">
    <source>
        <dbReference type="Proteomes" id="UP000254834"/>
    </source>
</evidence>
<dbReference type="EMBL" id="CP025544">
    <property type="protein sequence ID" value="AXK61042.1"/>
    <property type="molecule type" value="Genomic_DNA"/>
</dbReference>
<organism evidence="2 3">
    <name type="scientific">Candidatus Chromulinivorax destructor</name>
    <dbReference type="NCBI Taxonomy" id="2066483"/>
    <lineage>
        <taxon>Bacteria</taxon>
        <taxon>Candidatus Babelota</taxon>
        <taxon>Candidatus Babeliae</taxon>
        <taxon>Candidatus Babeliales</taxon>
        <taxon>Candidatus Chromulinivoraceae</taxon>
        <taxon>Candidatus Chromulinivorax</taxon>
    </lineage>
</organism>
<sequence length="1671" mass="164409">MSVKKKSKSRCFFTMFLAGSLCGSINYMQADPDASSDDLSEEPQHRIQITGALNVTLAAIDTAVEVLTGGNPTVNLSTVQDNGVPTGTVIVGGTTYTPHTNDLTSLSLGVSTIKGTDFNPATDSLKAISDVVSSFNADLDGVATSAQSDDIMGAGFDSTTDSLKAISDVVSTLDLNNVATVANQTTQGLVPLATSAQAVDIMGAGFDTTTDSLKVISDVISTLDLNNVATLANQTTQGLVALATNAQAVDILQGSTASGTVIVGGTTYTADTNDLTSISRAISAVQGASFNTATDSLKAISDTVDALNLELDGVATSTQSDTIIANQTSQGTGALATSAQALAIQGTTFATGTDSLEAISNNNISVPFATAANLATLQTTANTINTNVTTLGTAALATNAQAVDILQGSTASGTVITGGTTYTADTNDLTSISRALSAIEGAGFATGTDSLKVISDGTDTIIANQTSQGTGALATAANLATLQTTANTINTNVTTLGTAALATSAQAVAIQGATFATGTDSLEAISNNNISVPFATSAQVGTLTNTGGTATIGAILGDAANISFATRLTTIDTEVGVIDGIVDNILVDTANILANQTSQGTDPLSTSAQAVDILQGSTASGTVITGGTTYTADTNDLTSISRALSAIEGAGFATGTDSLKVISDGTDTIIANQTSQGTGALATSAQALAIQGATFATGTDSLEAISNNNISVPFATAANLATLQTTANTINTNVTTLGTAALATNAQAVDILQGSTASGTVITGGTTYTADTNDLTSISRALSAIEGAGFATGTDSLKVISDGTDTIIANQTSQGTGALATAANLATLQTTANTINTNVTTLGTAALATNAQAVDILQGSTASGTVITGGTTYTADTNDLTSISRALSAIEGAGFATGTDSLKVISDGTDTIIANQTSQGTGALATAANLATLQTTANTINTNVTTLGTAALATSAQAVAIQGATFATGTDSLEAISNNNISVPFATSAQVGTLTNTGGTATIGAILGDAANISFATRLTTIDTEVGVIDGIVDNILVDTANILANQTSQGTDPLSTSAQAVDILQGSTASGTVITGGTTYTADTNDLTSISRALSAIEGAGFATGTDSLKVISDGTDTIIANQTSQGTGALATAANLATLQTTANTINTNVTTLGTAALATSAQAVDIQGATFDTATDSLEAISNALVVVDGVVDDILVDTGTTLPAQIAVLGSSALATSAQAVAILNNQTSQGTGTLATAANLSTTNTTVNTINTNLGNPAAVIGVPSIAASLNNIQGAGFSSGTDSLKVISDDTDTIIANQTSQGTGALATSAQAVAIQGATFATGTDSLEAISNNNISVPFATAANLATLQTTANTINTNVTTLGTAALATNAQAVDILQGSTASGTVITGGTTYTADTNDLTSISRALSAIEGAGFATGTDSLKVISDGTDTIIANQTSQGTGALATSAQAVAIQGLGFVTGTDSLKAISDNTISVPFATAAALSTTNSTVSTINTNLGDPAVGTVAGNIGSPVVNTAASTLALVLGDPTASTPSASASIAAALGGIEGASFTTGLAALFIISRQTALAQVVAAASSSAIITDATAGGVGFLNFNITLANLRAAIITATAVGGQTKVNIDAITSTADLAFTSAATETITAPFTQAAYQAALQALSLASINWSAFYS</sequence>
<accession>A0A345ZCM5</accession>
<dbReference type="Proteomes" id="UP000254834">
    <property type="component" value="Chromosome"/>
</dbReference>
<evidence type="ECO:0000313" key="2">
    <source>
        <dbReference type="EMBL" id="AXK61042.1"/>
    </source>
</evidence>
<evidence type="ECO:0000256" key="1">
    <source>
        <dbReference type="SAM" id="SignalP"/>
    </source>
</evidence>
<proteinExistence type="predicted"/>
<evidence type="ECO:0008006" key="4">
    <source>
        <dbReference type="Google" id="ProtNLM"/>
    </source>
</evidence>
<feature type="signal peptide" evidence="1">
    <location>
        <begin position="1"/>
        <end position="30"/>
    </location>
</feature>
<keyword evidence="1" id="KW-0732">Signal</keyword>
<dbReference type="RefSeq" id="WP_115586057.1">
    <property type="nucleotide sequence ID" value="NZ_CP025544.1"/>
</dbReference>
<reference evidence="2 3" key="1">
    <citation type="submission" date="2017-12" db="EMBL/GenBank/DDBJ databases">
        <title>Chromulinavorax destructans is a abundant pathogen of dominant heterotrophic picoflagllates.</title>
        <authorList>
            <person name="Deeg C.M."/>
            <person name="Zimmer M."/>
            <person name="Suttle C.A."/>
        </authorList>
    </citation>
    <scope>NUCLEOTIDE SEQUENCE [LARGE SCALE GENOMIC DNA]</scope>
    <source>
        <strain evidence="2 3">SeV1</strain>
    </source>
</reference>
<dbReference type="KEGG" id="cdes:C0J27_04905"/>
<name>A0A345ZCM5_9BACT</name>
<gene>
    <name evidence="2" type="ORF">C0J27_04905</name>
</gene>
<protein>
    <recommendedName>
        <fullName evidence="4">S-layer family protein</fullName>
    </recommendedName>
</protein>